<proteinExistence type="predicted"/>
<reference evidence="2 3" key="1">
    <citation type="journal article" date="2022" name="Nat. Ecol. Evol.">
        <title>A masculinizing supergene underlies an exaggerated male reproductive morph in a spider.</title>
        <authorList>
            <person name="Hendrickx F."/>
            <person name="De Corte Z."/>
            <person name="Sonet G."/>
            <person name="Van Belleghem S.M."/>
            <person name="Kostlbacher S."/>
            <person name="Vangestel C."/>
        </authorList>
    </citation>
    <scope>NUCLEOTIDE SEQUENCE [LARGE SCALE GENOMIC DNA]</scope>
    <source>
        <strain evidence="2">W744_W776</strain>
    </source>
</reference>
<feature type="non-terminal residue" evidence="2">
    <location>
        <position position="179"/>
    </location>
</feature>
<dbReference type="EMBL" id="JAFNEN010006306">
    <property type="protein sequence ID" value="KAG8156120.1"/>
    <property type="molecule type" value="Genomic_DNA"/>
</dbReference>
<dbReference type="Proteomes" id="UP000827092">
    <property type="component" value="Unassembled WGS sequence"/>
</dbReference>
<protein>
    <submittedName>
        <fullName evidence="2">Uncharacterized protein</fullName>
    </submittedName>
</protein>
<keyword evidence="3" id="KW-1185">Reference proteome</keyword>
<accession>A0AAV6TDY8</accession>
<evidence type="ECO:0000256" key="1">
    <source>
        <dbReference type="SAM" id="MobiDB-lite"/>
    </source>
</evidence>
<feature type="region of interest" description="Disordered" evidence="1">
    <location>
        <begin position="37"/>
        <end position="179"/>
    </location>
</feature>
<evidence type="ECO:0000313" key="2">
    <source>
        <dbReference type="EMBL" id="KAG8156120.1"/>
    </source>
</evidence>
<gene>
    <name evidence="2" type="ORF">JTE90_017145</name>
</gene>
<feature type="compositionally biased region" description="Polar residues" evidence="1">
    <location>
        <begin position="140"/>
        <end position="152"/>
    </location>
</feature>
<feature type="non-terminal residue" evidence="2">
    <location>
        <position position="1"/>
    </location>
</feature>
<evidence type="ECO:0000313" key="3">
    <source>
        <dbReference type="Proteomes" id="UP000827092"/>
    </source>
</evidence>
<name>A0AAV6TDY8_9ARAC</name>
<feature type="compositionally biased region" description="Polar residues" evidence="1">
    <location>
        <begin position="169"/>
        <end position="179"/>
    </location>
</feature>
<dbReference type="AlphaFoldDB" id="A0AAV6TDY8"/>
<feature type="compositionally biased region" description="Low complexity" evidence="1">
    <location>
        <begin position="37"/>
        <end position="46"/>
    </location>
</feature>
<comment type="caution">
    <text evidence="2">The sequence shown here is derived from an EMBL/GenBank/DDBJ whole genome shotgun (WGS) entry which is preliminary data.</text>
</comment>
<feature type="compositionally biased region" description="Polar residues" evidence="1">
    <location>
        <begin position="89"/>
        <end position="116"/>
    </location>
</feature>
<sequence>ITHHYRPRLGNAPRDTIYYGPGGCVCYPGYPSPNISNGTNNTNINDGDSRSLNFPSGTYDPHISEYPNSSTNQARQDDVNVESHPVYSNAPSHNNSNSDRTALPILSNSPGRSYDTNEPHGVASPDDTNSPARPNVPNGFITSNNPGDSNGSPRGLNFPDGNYDPFRPNLSNYLNGQSR</sequence>
<organism evidence="2 3">
    <name type="scientific">Oedothorax gibbosus</name>
    <dbReference type="NCBI Taxonomy" id="931172"/>
    <lineage>
        <taxon>Eukaryota</taxon>
        <taxon>Metazoa</taxon>
        <taxon>Ecdysozoa</taxon>
        <taxon>Arthropoda</taxon>
        <taxon>Chelicerata</taxon>
        <taxon>Arachnida</taxon>
        <taxon>Araneae</taxon>
        <taxon>Araneomorphae</taxon>
        <taxon>Entelegynae</taxon>
        <taxon>Araneoidea</taxon>
        <taxon>Linyphiidae</taxon>
        <taxon>Erigoninae</taxon>
        <taxon>Oedothorax</taxon>
    </lineage>
</organism>